<evidence type="ECO:0000313" key="3">
    <source>
        <dbReference type="Proteomes" id="UP000826656"/>
    </source>
</evidence>
<organism evidence="2 3">
    <name type="scientific">Solanum tuberosum</name>
    <name type="common">Potato</name>
    <dbReference type="NCBI Taxonomy" id="4113"/>
    <lineage>
        <taxon>Eukaryota</taxon>
        <taxon>Viridiplantae</taxon>
        <taxon>Streptophyta</taxon>
        <taxon>Embryophyta</taxon>
        <taxon>Tracheophyta</taxon>
        <taxon>Spermatophyta</taxon>
        <taxon>Magnoliopsida</taxon>
        <taxon>eudicotyledons</taxon>
        <taxon>Gunneridae</taxon>
        <taxon>Pentapetalae</taxon>
        <taxon>asterids</taxon>
        <taxon>lamiids</taxon>
        <taxon>Solanales</taxon>
        <taxon>Solanaceae</taxon>
        <taxon>Solanoideae</taxon>
        <taxon>Solaneae</taxon>
        <taxon>Solanum</taxon>
    </lineage>
</organism>
<proteinExistence type="predicted"/>
<gene>
    <name evidence="2" type="ORF">KY290_010987</name>
</gene>
<protein>
    <submittedName>
        <fullName evidence="2">Uncharacterized protein</fullName>
    </submittedName>
</protein>
<feature type="region of interest" description="Disordered" evidence="1">
    <location>
        <begin position="73"/>
        <end position="140"/>
    </location>
</feature>
<reference evidence="2 3" key="1">
    <citation type="journal article" date="2021" name="bioRxiv">
        <title>Chromosome-scale and haplotype-resolved genome assembly of a tetraploid potato cultivar.</title>
        <authorList>
            <person name="Sun H."/>
            <person name="Jiao W.-B."/>
            <person name="Krause K."/>
            <person name="Campoy J.A."/>
            <person name="Goel M."/>
            <person name="Folz-Donahue K."/>
            <person name="Kukat C."/>
            <person name="Huettel B."/>
            <person name="Schneeberger K."/>
        </authorList>
    </citation>
    <scope>NUCLEOTIDE SEQUENCE [LARGE SCALE GENOMIC DNA]</scope>
    <source>
        <strain evidence="2">SolTubOtavaFocal</strain>
        <tissue evidence="2">Leaves</tissue>
    </source>
</reference>
<feature type="compositionally biased region" description="Basic and acidic residues" evidence="1">
    <location>
        <begin position="8"/>
        <end position="17"/>
    </location>
</feature>
<comment type="caution">
    <text evidence="2">The sequence shown here is derived from an EMBL/GenBank/DDBJ whole genome shotgun (WGS) entry which is preliminary data.</text>
</comment>
<evidence type="ECO:0000313" key="2">
    <source>
        <dbReference type="EMBL" id="KAH0773850.1"/>
    </source>
</evidence>
<sequence length="140" mass="15363">MQIEVEESPSKEMEAIERNSTNSTVCSLSLKEEDSESSRVKRLLTLLLDKLNGKTNMKRPLVSKESLDEVRRFDRGKSVEGQDGSGEIYTPSGNPMAWVPPPAGRPTMPPFSPTGYPLGVNFMPQNSSNMGQNSHPLPTG</sequence>
<accession>A0ABQ7W1C6</accession>
<dbReference type="EMBL" id="JAIVGD010000005">
    <property type="protein sequence ID" value="KAH0773850.1"/>
    <property type="molecule type" value="Genomic_DNA"/>
</dbReference>
<feature type="region of interest" description="Disordered" evidence="1">
    <location>
        <begin position="1"/>
        <end position="34"/>
    </location>
</feature>
<keyword evidence="3" id="KW-1185">Reference proteome</keyword>
<feature type="compositionally biased region" description="Pro residues" evidence="1">
    <location>
        <begin position="98"/>
        <end position="112"/>
    </location>
</feature>
<name>A0ABQ7W1C6_SOLTU</name>
<dbReference type="Proteomes" id="UP000826656">
    <property type="component" value="Unassembled WGS sequence"/>
</dbReference>
<feature type="compositionally biased region" description="Polar residues" evidence="1">
    <location>
        <begin position="123"/>
        <end position="140"/>
    </location>
</feature>
<evidence type="ECO:0000256" key="1">
    <source>
        <dbReference type="SAM" id="MobiDB-lite"/>
    </source>
</evidence>